<evidence type="ECO:0000313" key="3">
    <source>
        <dbReference type="Proteomes" id="UP001217178"/>
    </source>
</evidence>
<proteinExistence type="predicted"/>
<dbReference type="Proteomes" id="UP001217178">
    <property type="component" value="Unassembled WGS sequence"/>
</dbReference>
<gene>
    <name evidence="2" type="ORF">PSI23_17500</name>
</gene>
<dbReference type="InterPro" id="IPR005569">
    <property type="entry name" value="Arc_DNA-bd_dom"/>
</dbReference>
<evidence type="ECO:0000313" key="2">
    <source>
        <dbReference type="EMBL" id="MDC9591032.1"/>
    </source>
</evidence>
<dbReference type="EMBL" id="JAQRFI010000055">
    <property type="protein sequence ID" value="MDC9591032.1"/>
    <property type="molecule type" value="Genomic_DNA"/>
</dbReference>
<organism evidence="2 3">
    <name type="scientific">Xenorhabdus yunnanensis</name>
    <dbReference type="NCBI Taxonomy" id="3025878"/>
    <lineage>
        <taxon>Bacteria</taxon>
        <taxon>Pseudomonadati</taxon>
        <taxon>Pseudomonadota</taxon>
        <taxon>Gammaproteobacteria</taxon>
        <taxon>Enterobacterales</taxon>
        <taxon>Morganellaceae</taxon>
        <taxon>Xenorhabdus</taxon>
    </lineage>
</organism>
<sequence>MKIRTIPPLGLRIEPELKQMLKDIAKKEGRSLNSELVQRLKRTLREDGLINV</sequence>
<keyword evidence="3" id="KW-1185">Reference proteome</keyword>
<dbReference type="Pfam" id="PF03869">
    <property type="entry name" value="Arc"/>
    <property type="match status" value="1"/>
</dbReference>
<dbReference type="RefSeq" id="WP_273556277.1">
    <property type="nucleotide sequence ID" value="NZ_JAQRFI010000055.1"/>
</dbReference>
<comment type="caution">
    <text evidence="2">The sequence shown here is derived from an EMBL/GenBank/DDBJ whole genome shotgun (WGS) entry which is preliminary data.</text>
</comment>
<accession>A0ABT5LIV2</accession>
<keyword evidence="2" id="KW-0238">DNA-binding</keyword>
<dbReference type="GO" id="GO:0003677">
    <property type="term" value="F:DNA binding"/>
    <property type="evidence" value="ECO:0007669"/>
    <property type="project" value="UniProtKB-KW"/>
</dbReference>
<name>A0ABT5LIV2_9GAMM</name>
<dbReference type="InterPro" id="IPR013321">
    <property type="entry name" value="Arc_rbn_hlx_hlx"/>
</dbReference>
<reference evidence="2 3" key="1">
    <citation type="submission" date="2023-02" db="EMBL/GenBank/DDBJ databases">
        <title>Entomopathogenic bacteria.</title>
        <authorList>
            <person name="Machado R.A."/>
        </authorList>
    </citation>
    <scope>NUCLEOTIDE SEQUENCE [LARGE SCALE GENOMIC DNA]</scope>
    <source>
        <strain evidence="2 3">XENO-10</strain>
    </source>
</reference>
<evidence type="ECO:0000259" key="1">
    <source>
        <dbReference type="Pfam" id="PF03869"/>
    </source>
</evidence>
<protein>
    <submittedName>
        <fullName evidence="2">Arc family DNA-binding protein</fullName>
    </submittedName>
</protein>
<feature type="domain" description="Arc-like DNA binding" evidence="1">
    <location>
        <begin position="4"/>
        <end position="50"/>
    </location>
</feature>
<dbReference type="SUPFAM" id="SSF47598">
    <property type="entry name" value="Ribbon-helix-helix"/>
    <property type="match status" value="1"/>
</dbReference>
<dbReference type="Gene3D" id="1.10.1220.10">
    <property type="entry name" value="Met repressor-like"/>
    <property type="match status" value="1"/>
</dbReference>
<dbReference type="InterPro" id="IPR010985">
    <property type="entry name" value="Ribbon_hlx_hlx"/>
</dbReference>